<dbReference type="InterPro" id="IPR050631">
    <property type="entry name" value="PheA/TfdB_FAD_monoxygenase"/>
</dbReference>
<dbReference type="PRINTS" id="PR00420">
    <property type="entry name" value="RNGMNOXGNASE"/>
</dbReference>
<dbReference type="Proteomes" id="UP001378188">
    <property type="component" value="Unassembled WGS sequence"/>
</dbReference>
<evidence type="ECO:0000259" key="2">
    <source>
        <dbReference type="Pfam" id="PF01494"/>
    </source>
</evidence>
<dbReference type="GO" id="GO:0071949">
    <property type="term" value="F:FAD binding"/>
    <property type="evidence" value="ECO:0007669"/>
    <property type="project" value="InterPro"/>
</dbReference>
<organism evidence="3 4">
    <name type="scientific">Microbaculum marinum</name>
    <dbReference type="NCBI Taxonomy" id="1764581"/>
    <lineage>
        <taxon>Bacteria</taxon>
        <taxon>Pseudomonadati</taxon>
        <taxon>Pseudomonadota</taxon>
        <taxon>Alphaproteobacteria</taxon>
        <taxon>Hyphomicrobiales</taxon>
        <taxon>Tepidamorphaceae</taxon>
        <taxon>Microbaculum</taxon>
    </lineage>
</organism>
<feature type="domain" description="FAD-binding" evidence="2">
    <location>
        <begin position="5"/>
        <end position="350"/>
    </location>
</feature>
<name>A0AAW9RIB2_9HYPH</name>
<dbReference type="InterPro" id="IPR036188">
    <property type="entry name" value="FAD/NAD-bd_sf"/>
</dbReference>
<evidence type="ECO:0000313" key="3">
    <source>
        <dbReference type="EMBL" id="MEJ8571952.1"/>
    </source>
</evidence>
<evidence type="ECO:0000313" key="4">
    <source>
        <dbReference type="Proteomes" id="UP001378188"/>
    </source>
</evidence>
<dbReference type="AlphaFoldDB" id="A0AAW9RIB2"/>
<sequence length="419" mass="46497">MEQIRTKVCVVGGGPAGVMHGLLLARAGVEVTVLEKHADFFRDFRGDTIHPSTLEVMHELGILDDFLKVPHEKTPTVGARFGEFETTVADFTHLPTHCKFIALMPQWDFLNFLADYGKRYRTFDMRMQTEATGVIEEDGKVVGVRATSPSSPTPGEMEIRADLVVAADGRHSTIRDVTGFVSEELGAPMDVLWFRMPRNPADPDRTTFFFEAAHIVILLNRGDYWQIAYIIPKGGLEHLKAEGMDAFHRQLIQIAPFFRDRVSEIGDWEQIKLLSVQVDRLKTWHRPGLLLIGDAAHAMSPIGGVGVNLAVQDGVAAANLLAAKLRAGTVTDADLAAVQKRREFAVKVTQKMQVMIQNHVISPLLSETDDLKPPLPVRLADRFPMLRRLPARIIGMGVRPEHVRLSEDPAALAEPTTGR</sequence>
<dbReference type="PANTHER" id="PTHR43476:SF5">
    <property type="entry name" value="FAD-DEPENDENT MONOOXYGENASE"/>
    <property type="match status" value="1"/>
</dbReference>
<dbReference type="NCBIfam" id="NF004834">
    <property type="entry name" value="PRK06185.1-3"/>
    <property type="match status" value="1"/>
</dbReference>
<reference evidence="3 4" key="1">
    <citation type="submission" date="2024-02" db="EMBL/GenBank/DDBJ databases">
        <title>Genome analysis and characterization of Microbaculum marinisediminis sp. nov., isolated from marine sediment.</title>
        <authorList>
            <person name="Du Z.-J."/>
            <person name="Ye Y.-Q."/>
            <person name="Zhang Z.-R."/>
            <person name="Yuan S.-M."/>
            <person name="Zhang X.-Y."/>
        </authorList>
    </citation>
    <scope>NUCLEOTIDE SEQUENCE [LARGE SCALE GENOMIC DNA]</scope>
    <source>
        <strain evidence="3 4">SDUM1044001</strain>
    </source>
</reference>
<dbReference type="EMBL" id="JAZHOF010000004">
    <property type="protein sequence ID" value="MEJ8571952.1"/>
    <property type="molecule type" value="Genomic_DNA"/>
</dbReference>
<dbReference type="PANTHER" id="PTHR43476">
    <property type="entry name" value="3-(3-HYDROXY-PHENYL)PROPIONATE/3-HYDROXYCINNAMIC ACID HYDROXYLASE"/>
    <property type="match status" value="1"/>
</dbReference>
<dbReference type="SUPFAM" id="SSF51905">
    <property type="entry name" value="FAD/NAD(P)-binding domain"/>
    <property type="match status" value="1"/>
</dbReference>
<keyword evidence="1" id="KW-0560">Oxidoreductase</keyword>
<comment type="caution">
    <text evidence="3">The sequence shown here is derived from an EMBL/GenBank/DDBJ whole genome shotgun (WGS) entry which is preliminary data.</text>
</comment>
<accession>A0AAW9RIB2</accession>
<dbReference type="RefSeq" id="WP_340329652.1">
    <property type="nucleotide sequence ID" value="NZ_JAZHOF010000004.1"/>
</dbReference>
<proteinExistence type="predicted"/>
<dbReference type="Pfam" id="PF01494">
    <property type="entry name" value="FAD_binding_3"/>
    <property type="match status" value="1"/>
</dbReference>
<dbReference type="GO" id="GO:0016491">
    <property type="term" value="F:oxidoreductase activity"/>
    <property type="evidence" value="ECO:0007669"/>
    <property type="project" value="UniProtKB-KW"/>
</dbReference>
<dbReference type="Gene3D" id="3.50.50.60">
    <property type="entry name" value="FAD/NAD(P)-binding domain"/>
    <property type="match status" value="2"/>
</dbReference>
<evidence type="ECO:0000256" key="1">
    <source>
        <dbReference type="ARBA" id="ARBA00023002"/>
    </source>
</evidence>
<gene>
    <name evidence="3" type="ORF">V3328_10740</name>
</gene>
<dbReference type="InterPro" id="IPR002938">
    <property type="entry name" value="FAD-bd"/>
</dbReference>
<keyword evidence="4" id="KW-1185">Reference proteome</keyword>
<dbReference type="NCBIfam" id="NF004833">
    <property type="entry name" value="PRK06185.1-1"/>
    <property type="match status" value="1"/>
</dbReference>
<protein>
    <submittedName>
        <fullName evidence="3">FAD-dependent oxidoreductase</fullName>
    </submittedName>
</protein>